<dbReference type="Proteomes" id="UP001180973">
    <property type="component" value="Unassembled WGS sequence"/>
</dbReference>
<dbReference type="EMBL" id="JAVRFL010000041">
    <property type="protein sequence ID" value="MDT0532519.1"/>
    <property type="molecule type" value="Genomic_DNA"/>
</dbReference>
<evidence type="ECO:0000313" key="3">
    <source>
        <dbReference type="Proteomes" id="UP001180973"/>
    </source>
</evidence>
<reference evidence="2" key="1">
    <citation type="submission" date="2023-09" db="EMBL/GenBank/DDBJ databases">
        <title>30 novel species of actinomycetes from the DSMZ collection.</title>
        <authorList>
            <person name="Nouioui I."/>
        </authorList>
    </citation>
    <scope>NUCLEOTIDE SEQUENCE</scope>
    <source>
        <strain evidence="2">DSM 115977</strain>
    </source>
</reference>
<dbReference type="SUPFAM" id="SSF55729">
    <property type="entry name" value="Acyl-CoA N-acyltransferases (Nat)"/>
    <property type="match status" value="1"/>
</dbReference>
<protein>
    <submittedName>
        <fullName evidence="2">GNAT family N-acetyltransferase</fullName>
    </submittedName>
</protein>
<comment type="caution">
    <text evidence="2">The sequence shown here is derived from an EMBL/GenBank/DDBJ whole genome shotgun (WGS) entry which is preliminary data.</text>
</comment>
<dbReference type="Gene3D" id="3.40.630.30">
    <property type="match status" value="1"/>
</dbReference>
<dbReference type="PROSITE" id="PS51186">
    <property type="entry name" value="GNAT"/>
    <property type="match status" value="1"/>
</dbReference>
<keyword evidence="3" id="KW-1185">Reference proteome</keyword>
<dbReference type="PANTHER" id="PTHR42791">
    <property type="entry name" value="GNAT FAMILY ACETYLTRANSFERASE"/>
    <property type="match status" value="1"/>
</dbReference>
<sequence length="205" mass="22230">MSGVRIERLGPRETSLVAGRIAEAFMALDAPRWLVPDAGRRQSVLAGNFAILVDHAMRYGLVHATADRAGVAVWFPSVGDPAPPPADYDARLAAACGEWTDRFAHLDKLFEAHHPHPDHHHLAFLAVAPDRQGQGLGSALLRHHHAVLDAEGVPGYLEAASETGRDLYARHGYQVAEPFHLPDGTPFWPMWREPARAATAGGEPA</sequence>
<dbReference type="RefSeq" id="WP_311414261.1">
    <property type="nucleotide sequence ID" value="NZ_JAVRFL010000041.1"/>
</dbReference>
<dbReference type="CDD" id="cd04301">
    <property type="entry name" value="NAT_SF"/>
    <property type="match status" value="1"/>
</dbReference>
<evidence type="ECO:0000259" key="1">
    <source>
        <dbReference type="PROSITE" id="PS51186"/>
    </source>
</evidence>
<evidence type="ECO:0000313" key="2">
    <source>
        <dbReference type="EMBL" id="MDT0532519.1"/>
    </source>
</evidence>
<dbReference type="PANTHER" id="PTHR42791:SF1">
    <property type="entry name" value="N-ACETYLTRANSFERASE DOMAIN-CONTAINING PROTEIN"/>
    <property type="match status" value="1"/>
</dbReference>
<dbReference type="InterPro" id="IPR016181">
    <property type="entry name" value="Acyl_CoA_acyltransferase"/>
</dbReference>
<gene>
    <name evidence="2" type="ORF">RM555_26315</name>
</gene>
<dbReference type="InterPro" id="IPR000182">
    <property type="entry name" value="GNAT_dom"/>
</dbReference>
<feature type="domain" description="N-acetyltransferase" evidence="1">
    <location>
        <begin position="114"/>
        <end position="195"/>
    </location>
</feature>
<accession>A0ABU2X4Z5</accession>
<organism evidence="2 3">
    <name type="scientific">Micromonospora reichwaldensis</name>
    <dbReference type="NCBI Taxonomy" id="3075516"/>
    <lineage>
        <taxon>Bacteria</taxon>
        <taxon>Bacillati</taxon>
        <taxon>Actinomycetota</taxon>
        <taxon>Actinomycetes</taxon>
        <taxon>Micromonosporales</taxon>
        <taxon>Micromonosporaceae</taxon>
        <taxon>Micromonospora</taxon>
    </lineage>
</organism>
<dbReference type="Pfam" id="PF13508">
    <property type="entry name" value="Acetyltransf_7"/>
    <property type="match status" value="1"/>
</dbReference>
<name>A0ABU2X4Z5_9ACTN</name>
<dbReference type="InterPro" id="IPR052523">
    <property type="entry name" value="Trichothecene_AcTrans"/>
</dbReference>
<proteinExistence type="predicted"/>